<dbReference type="AlphaFoldDB" id="A0A2B7Y9X2"/>
<sequence length="85" mass="9220">MHNFDLCREQLSTPEKKVIETSPSDSVVEFENIPPACMNLASALEGSCTTEEAHPTPCGSACLQYAGLTDEQIEYSLPAFLLLDA</sequence>
<dbReference type="OrthoDB" id="4161406at2759"/>
<evidence type="ECO:0000313" key="2">
    <source>
        <dbReference type="Proteomes" id="UP000223968"/>
    </source>
</evidence>
<reference evidence="1 2" key="1">
    <citation type="submission" date="2017-10" db="EMBL/GenBank/DDBJ databases">
        <title>Comparative genomics in systemic dimorphic fungi from Ajellomycetaceae.</title>
        <authorList>
            <person name="Munoz J.F."/>
            <person name="Mcewen J.G."/>
            <person name="Clay O.K."/>
            <person name="Cuomo C.A."/>
        </authorList>
    </citation>
    <scope>NUCLEOTIDE SEQUENCE [LARGE SCALE GENOMIC DNA]</scope>
    <source>
        <strain evidence="1 2">UAMH5409</strain>
    </source>
</reference>
<gene>
    <name evidence="1" type="ORF">AJ79_00682</name>
</gene>
<dbReference type="Proteomes" id="UP000223968">
    <property type="component" value="Unassembled WGS sequence"/>
</dbReference>
<comment type="caution">
    <text evidence="1">The sequence shown here is derived from an EMBL/GenBank/DDBJ whole genome shotgun (WGS) entry which is preliminary data.</text>
</comment>
<accession>A0A2B7Y9X2</accession>
<proteinExistence type="predicted"/>
<name>A0A2B7Y9X2_9EURO</name>
<dbReference type="EMBL" id="PDNB01000006">
    <property type="protein sequence ID" value="PGH18055.1"/>
    <property type="molecule type" value="Genomic_DNA"/>
</dbReference>
<dbReference type="STRING" id="1447875.A0A2B7Y9X2"/>
<organism evidence="1 2">
    <name type="scientific">Helicocarpus griseus UAMH5409</name>
    <dbReference type="NCBI Taxonomy" id="1447875"/>
    <lineage>
        <taxon>Eukaryota</taxon>
        <taxon>Fungi</taxon>
        <taxon>Dikarya</taxon>
        <taxon>Ascomycota</taxon>
        <taxon>Pezizomycotina</taxon>
        <taxon>Eurotiomycetes</taxon>
        <taxon>Eurotiomycetidae</taxon>
        <taxon>Onygenales</taxon>
        <taxon>Ajellomycetaceae</taxon>
        <taxon>Helicocarpus</taxon>
    </lineage>
</organism>
<protein>
    <submittedName>
        <fullName evidence="1">Uncharacterized protein</fullName>
    </submittedName>
</protein>
<evidence type="ECO:0000313" key="1">
    <source>
        <dbReference type="EMBL" id="PGH18055.1"/>
    </source>
</evidence>
<keyword evidence="2" id="KW-1185">Reference proteome</keyword>